<protein>
    <recommendedName>
        <fullName evidence="17">CFEM domain-containing protein</fullName>
    </recommendedName>
</protein>
<evidence type="ECO:0000256" key="7">
    <source>
        <dbReference type="ARBA" id="ARBA00022622"/>
    </source>
</evidence>
<organism evidence="18 19">
    <name type="scientific">Exophiala xenobiotica</name>
    <dbReference type="NCBI Taxonomy" id="348802"/>
    <lineage>
        <taxon>Eukaryota</taxon>
        <taxon>Fungi</taxon>
        <taxon>Dikarya</taxon>
        <taxon>Ascomycota</taxon>
        <taxon>Pezizomycotina</taxon>
        <taxon>Eurotiomycetes</taxon>
        <taxon>Chaetothyriomycetidae</taxon>
        <taxon>Chaetothyriales</taxon>
        <taxon>Herpotrichiellaceae</taxon>
        <taxon>Exophiala</taxon>
    </lineage>
</organism>
<proteinExistence type="inferred from homology"/>
<dbReference type="PANTHER" id="PTHR37928:SF2">
    <property type="entry name" value="GPI ANCHORED CFEM DOMAIN PROTEIN (AFU_ORTHOLOGUE AFUA_6G10580)"/>
    <property type="match status" value="1"/>
</dbReference>
<evidence type="ECO:0000256" key="8">
    <source>
        <dbReference type="ARBA" id="ARBA00022723"/>
    </source>
</evidence>
<evidence type="ECO:0000256" key="13">
    <source>
        <dbReference type="ARBA" id="ARBA00023180"/>
    </source>
</evidence>
<evidence type="ECO:0000256" key="10">
    <source>
        <dbReference type="ARBA" id="ARBA00023004"/>
    </source>
</evidence>
<evidence type="ECO:0000256" key="4">
    <source>
        <dbReference type="ARBA" id="ARBA00022475"/>
    </source>
</evidence>
<dbReference type="InterPro" id="IPR051735">
    <property type="entry name" value="CFEM_domain"/>
</dbReference>
<comment type="similarity">
    <text evidence="3">Belongs to the RBT5 family.</text>
</comment>
<reference evidence="18 19" key="1">
    <citation type="submission" date="2015-01" db="EMBL/GenBank/DDBJ databases">
        <title>The Genome Sequence of Exophiala xenobiotica CBS118157.</title>
        <authorList>
            <consortium name="The Broad Institute Genomics Platform"/>
            <person name="Cuomo C."/>
            <person name="de Hoog S."/>
            <person name="Gorbushina A."/>
            <person name="Stielow B."/>
            <person name="Teixiera M."/>
            <person name="Abouelleil A."/>
            <person name="Chapman S.B."/>
            <person name="Priest M."/>
            <person name="Young S.K."/>
            <person name="Wortman J."/>
            <person name="Nusbaum C."/>
            <person name="Birren B."/>
        </authorList>
    </citation>
    <scope>NUCLEOTIDE SEQUENCE [LARGE SCALE GENOMIC DNA]</scope>
    <source>
        <strain evidence="18 19">CBS 118157</strain>
    </source>
</reference>
<accession>A0A0D2F4E5</accession>
<keyword evidence="7" id="KW-0336">GPI-anchor</keyword>
<dbReference type="GeneID" id="25323844"/>
<evidence type="ECO:0000256" key="2">
    <source>
        <dbReference type="ARBA" id="ARBA00004613"/>
    </source>
</evidence>
<dbReference type="InterPro" id="IPR008427">
    <property type="entry name" value="Extracellular_membr_CFEM_dom"/>
</dbReference>
<feature type="domain" description="CFEM" evidence="17">
    <location>
        <begin position="1"/>
        <end position="109"/>
    </location>
</feature>
<dbReference type="Proteomes" id="UP000054342">
    <property type="component" value="Unassembled WGS sequence"/>
</dbReference>
<dbReference type="PROSITE" id="PS52012">
    <property type="entry name" value="CFEM"/>
    <property type="match status" value="1"/>
</dbReference>
<dbReference type="HOGENOM" id="CLU_063084_1_3_1"/>
<dbReference type="Pfam" id="PF05730">
    <property type="entry name" value="CFEM"/>
    <property type="match status" value="1"/>
</dbReference>
<evidence type="ECO:0000256" key="1">
    <source>
        <dbReference type="ARBA" id="ARBA00004609"/>
    </source>
</evidence>
<evidence type="ECO:0000256" key="5">
    <source>
        <dbReference type="ARBA" id="ARBA00022525"/>
    </source>
</evidence>
<dbReference type="GO" id="GO:0005886">
    <property type="term" value="C:plasma membrane"/>
    <property type="evidence" value="ECO:0007669"/>
    <property type="project" value="UniProtKB-SubCell"/>
</dbReference>
<evidence type="ECO:0000256" key="16">
    <source>
        <dbReference type="SAM" id="SignalP"/>
    </source>
</evidence>
<dbReference type="GO" id="GO:0046872">
    <property type="term" value="F:metal ion binding"/>
    <property type="evidence" value="ECO:0007669"/>
    <property type="project" value="UniProtKB-UniRule"/>
</dbReference>
<feature type="disulfide bond" evidence="15">
    <location>
        <begin position="30"/>
        <end position="61"/>
    </location>
</feature>
<evidence type="ECO:0000256" key="14">
    <source>
        <dbReference type="ARBA" id="ARBA00023288"/>
    </source>
</evidence>
<keyword evidence="8 15" id="KW-0479">Metal-binding</keyword>
<keyword evidence="9 16" id="KW-0732">Signal</keyword>
<keyword evidence="14" id="KW-0449">Lipoprotein</keyword>
<evidence type="ECO:0000313" key="18">
    <source>
        <dbReference type="EMBL" id="KIW61865.1"/>
    </source>
</evidence>
<feature type="binding site" description="axial binding residue" evidence="15">
    <location>
        <position position="44"/>
    </location>
    <ligand>
        <name>heme</name>
        <dbReference type="ChEBI" id="CHEBI:30413"/>
    </ligand>
    <ligandPart>
        <name>Fe</name>
        <dbReference type="ChEBI" id="CHEBI:18248"/>
    </ligandPart>
</feature>
<keyword evidence="12 15" id="KW-1015">Disulfide bond</keyword>
<dbReference type="SMART" id="SM00747">
    <property type="entry name" value="CFEM"/>
    <property type="match status" value="1"/>
</dbReference>
<feature type="disulfide bond" evidence="15">
    <location>
        <begin position="40"/>
        <end position="47"/>
    </location>
</feature>
<dbReference type="OrthoDB" id="3065412at2759"/>
<keyword evidence="13" id="KW-0325">Glycoprotein</keyword>
<keyword evidence="6 15" id="KW-0349">Heme</keyword>
<dbReference type="STRING" id="348802.A0A0D2F4E5"/>
<comment type="subcellular location">
    <subcellularLocation>
        <location evidence="1">Cell membrane</location>
        <topology evidence="1">Lipid-anchor</topology>
        <topology evidence="1">GPI-anchor</topology>
    </subcellularLocation>
    <subcellularLocation>
        <location evidence="2">Secreted</location>
    </subcellularLocation>
</comment>
<evidence type="ECO:0000256" key="11">
    <source>
        <dbReference type="ARBA" id="ARBA00023136"/>
    </source>
</evidence>
<evidence type="ECO:0000313" key="19">
    <source>
        <dbReference type="Proteomes" id="UP000054342"/>
    </source>
</evidence>
<feature type="signal peptide" evidence="16">
    <location>
        <begin position="1"/>
        <end position="17"/>
    </location>
</feature>
<dbReference type="GO" id="GO:0005576">
    <property type="term" value="C:extracellular region"/>
    <property type="evidence" value="ECO:0007669"/>
    <property type="project" value="UniProtKB-SubCell"/>
</dbReference>
<feature type="disulfide bond" evidence="15">
    <location>
        <begin position="26"/>
        <end position="66"/>
    </location>
</feature>
<keyword evidence="19" id="KW-1185">Reference proteome</keyword>
<dbReference type="AlphaFoldDB" id="A0A0D2F4E5"/>
<keyword evidence="10 15" id="KW-0408">Iron</keyword>
<evidence type="ECO:0000256" key="9">
    <source>
        <dbReference type="ARBA" id="ARBA00022729"/>
    </source>
</evidence>
<feature type="disulfide bond" evidence="15">
    <location>
        <begin position="49"/>
        <end position="82"/>
    </location>
</feature>
<evidence type="ECO:0000256" key="6">
    <source>
        <dbReference type="ARBA" id="ARBA00022617"/>
    </source>
</evidence>
<evidence type="ECO:0000256" key="12">
    <source>
        <dbReference type="ARBA" id="ARBA00023157"/>
    </source>
</evidence>
<evidence type="ECO:0000256" key="15">
    <source>
        <dbReference type="PROSITE-ProRule" id="PRU01356"/>
    </source>
</evidence>
<keyword evidence="11" id="KW-0472">Membrane</keyword>
<sequence>MRFTIASIGLFALYAAAQDLSSLPSCAVSCATGAIGSTGCSLTDAHCICTASNFLSGVETCIQGACSPADQQATLQFAVSFCASANVTITLPTAPATASSAASTVTASSSVPASAPATLTSSAVVASSSAPAPSTYTGAANLLSQDWAGVVGAAALGVAVLL</sequence>
<evidence type="ECO:0000256" key="3">
    <source>
        <dbReference type="ARBA" id="ARBA00010031"/>
    </source>
</evidence>
<name>A0A0D2F4E5_9EURO</name>
<dbReference type="EMBL" id="KN847317">
    <property type="protein sequence ID" value="KIW61865.1"/>
    <property type="molecule type" value="Genomic_DNA"/>
</dbReference>
<keyword evidence="4" id="KW-1003">Cell membrane</keyword>
<keyword evidence="5" id="KW-0964">Secreted</keyword>
<dbReference type="PANTHER" id="PTHR37928">
    <property type="entry name" value="CFEM DOMAIN PROTEIN (AFU_ORTHOLOGUE AFUA_6G14090)"/>
    <property type="match status" value="1"/>
</dbReference>
<dbReference type="RefSeq" id="XP_013322449.1">
    <property type="nucleotide sequence ID" value="XM_013466995.1"/>
</dbReference>
<evidence type="ECO:0000259" key="17">
    <source>
        <dbReference type="PROSITE" id="PS52012"/>
    </source>
</evidence>
<gene>
    <name evidence="18" type="ORF">PV05_01936</name>
</gene>
<feature type="chain" id="PRO_5002252759" description="CFEM domain-containing protein" evidence="16">
    <location>
        <begin position="18"/>
        <end position="162"/>
    </location>
</feature>
<dbReference type="GO" id="GO:0098552">
    <property type="term" value="C:side of membrane"/>
    <property type="evidence" value="ECO:0007669"/>
    <property type="project" value="UniProtKB-KW"/>
</dbReference>